<proteinExistence type="predicted"/>
<dbReference type="Proteomes" id="UP001501020">
    <property type="component" value="Unassembled WGS sequence"/>
</dbReference>
<protein>
    <submittedName>
        <fullName evidence="1">Uncharacterized protein</fullName>
    </submittedName>
</protein>
<keyword evidence="2" id="KW-1185">Reference proteome</keyword>
<organism evidence="1 2">
    <name type="scientific">Actinomadura napierensis</name>
    <dbReference type="NCBI Taxonomy" id="267854"/>
    <lineage>
        <taxon>Bacteria</taxon>
        <taxon>Bacillati</taxon>
        <taxon>Actinomycetota</taxon>
        <taxon>Actinomycetes</taxon>
        <taxon>Streptosporangiales</taxon>
        <taxon>Thermomonosporaceae</taxon>
        <taxon>Actinomadura</taxon>
    </lineage>
</organism>
<comment type="caution">
    <text evidence="1">The sequence shown here is derived from an EMBL/GenBank/DDBJ whole genome shotgun (WGS) entry which is preliminary data.</text>
</comment>
<accession>A0ABN3AE54</accession>
<dbReference type="EMBL" id="BAAAMR010000111">
    <property type="protein sequence ID" value="GAA2163374.1"/>
    <property type="molecule type" value="Genomic_DNA"/>
</dbReference>
<reference evidence="1 2" key="1">
    <citation type="journal article" date="2019" name="Int. J. Syst. Evol. Microbiol.">
        <title>The Global Catalogue of Microorganisms (GCM) 10K type strain sequencing project: providing services to taxonomists for standard genome sequencing and annotation.</title>
        <authorList>
            <consortium name="The Broad Institute Genomics Platform"/>
            <consortium name="The Broad Institute Genome Sequencing Center for Infectious Disease"/>
            <person name="Wu L."/>
            <person name="Ma J."/>
        </authorList>
    </citation>
    <scope>NUCLEOTIDE SEQUENCE [LARGE SCALE GENOMIC DNA]</scope>
    <source>
        <strain evidence="1 2">JCM 13850</strain>
    </source>
</reference>
<dbReference type="RefSeq" id="WP_344280237.1">
    <property type="nucleotide sequence ID" value="NZ_BAAAMR010000111.1"/>
</dbReference>
<sequence length="62" mass="7363">MFHNEIMYSVMQERVRERQAEARAARNAARVRRARAFWDERLQQVSRPVRRPSRRRGAAPAG</sequence>
<name>A0ABN3AE54_9ACTN</name>
<gene>
    <name evidence="1" type="ORF">GCM10009727_79660</name>
</gene>
<evidence type="ECO:0000313" key="1">
    <source>
        <dbReference type="EMBL" id="GAA2163374.1"/>
    </source>
</evidence>
<evidence type="ECO:0000313" key="2">
    <source>
        <dbReference type="Proteomes" id="UP001501020"/>
    </source>
</evidence>